<name>A0A8H7V4F0_9FUNG</name>
<reference evidence="1" key="1">
    <citation type="submission" date="2020-12" db="EMBL/GenBank/DDBJ databases">
        <title>Metabolic potential, ecology and presence of endohyphal bacteria is reflected in genomic diversity of Mucoromycotina.</title>
        <authorList>
            <person name="Muszewska A."/>
            <person name="Okrasinska A."/>
            <person name="Steczkiewicz K."/>
            <person name="Drgas O."/>
            <person name="Orlowska M."/>
            <person name="Perlinska-Lenart U."/>
            <person name="Aleksandrzak-Piekarczyk T."/>
            <person name="Szatraj K."/>
            <person name="Zielenkiewicz U."/>
            <person name="Pilsyk S."/>
            <person name="Malc E."/>
            <person name="Mieczkowski P."/>
            <person name="Kruszewska J.S."/>
            <person name="Biernat P."/>
            <person name="Pawlowska J."/>
        </authorList>
    </citation>
    <scope>NUCLEOTIDE SEQUENCE</scope>
    <source>
        <strain evidence="1">WA0000017839</strain>
    </source>
</reference>
<keyword evidence="2" id="KW-1185">Reference proteome</keyword>
<dbReference type="OrthoDB" id="2287998at2759"/>
<gene>
    <name evidence="1" type="ORF">INT47_006553</name>
</gene>
<accession>A0A8H7V4F0</accession>
<protein>
    <submittedName>
        <fullName evidence="1">Uncharacterized protein</fullName>
    </submittedName>
</protein>
<evidence type="ECO:0000313" key="2">
    <source>
        <dbReference type="Proteomes" id="UP000603453"/>
    </source>
</evidence>
<dbReference type="EMBL" id="JAEPRD010000076">
    <property type="protein sequence ID" value="KAG2201009.1"/>
    <property type="molecule type" value="Genomic_DNA"/>
</dbReference>
<dbReference type="Proteomes" id="UP000603453">
    <property type="component" value="Unassembled WGS sequence"/>
</dbReference>
<dbReference type="AlphaFoldDB" id="A0A8H7V4F0"/>
<proteinExistence type="predicted"/>
<organism evidence="1 2">
    <name type="scientific">Mucor saturninus</name>
    <dbReference type="NCBI Taxonomy" id="64648"/>
    <lineage>
        <taxon>Eukaryota</taxon>
        <taxon>Fungi</taxon>
        <taxon>Fungi incertae sedis</taxon>
        <taxon>Mucoromycota</taxon>
        <taxon>Mucoromycotina</taxon>
        <taxon>Mucoromycetes</taxon>
        <taxon>Mucorales</taxon>
        <taxon>Mucorineae</taxon>
        <taxon>Mucoraceae</taxon>
        <taxon>Mucor</taxon>
    </lineage>
</organism>
<sequence length="256" mass="28091">MDLLLTLQSKQSNKVTNVVHAAETTFATRRFHSTVFGKKYRQYWEDRKDSNLREDINNESRSAISSIQRLVHQDLIERANNVFSTSSSSSNCPNFNVTFSGATSSGTTSSDGISFDGISSNATSSDSTTSDATTSDATTLNGLLTTLAQTCELASDYLAQLGITDLTSDFNVKVYSCKNLRNALYANGYKQDRDVINNYDIGLIENLVKHFLDLIESPKNPLNTTMLERSAAVQTTIVVINQLFLAANDVVELGRA</sequence>
<comment type="caution">
    <text evidence="1">The sequence shown here is derived from an EMBL/GenBank/DDBJ whole genome shotgun (WGS) entry which is preliminary data.</text>
</comment>
<evidence type="ECO:0000313" key="1">
    <source>
        <dbReference type="EMBL" id="KAG2201009.1"/>
    </source>
</evidence>